<dbReference type="SUPFAM" id="SSF158472">
    <property type="entry name" value="HAMP domain-like"/>
    <property type="match status" value="1"/>
</dbReference>
<evidence type="ECO:0000256" key="5">
    <source>
        <dbReference type="ARBA" id="ARBA00022777"/>
    </source>
</evidence>
<keyword evidence="2" id="KW-1003">Cell membrane</keyword>
<dbReference type="GO" id="GO:0005886">
    <property type="term" value="C:plasma membrane"/>
    <property type="evidence" value="ECO:0007669"/>
    <property type="project" value="UniProtKB-SubCell"/>
</dbReference>
<dbReference type="SMART" id="SM00304">
    <property type="entry name" value="HAMP"/>
    <property type="match status" value="1"/>
</dbReference>
<keyword evidence="6 7" id="KW-0472">Membrane</keyword>
<dbReference type="SUPFAM" id="SSF55874">
    <property type="entry name" value="ATPase domain of HSP90 chaperone/DNA topoisomerase II/histidine kinase"/>
    <property type="match status" value="1"/>
</dbReference>
<dbReference type="PANTHER" id="PTHR34220:SF7">
    <property type="entry name" value="SENSOR HISTIDINE KINASE YPDA"/>
    <property type="match status" value="1"/>
</dbReference>
<keyword evidence="10" id="KW-1185">Reference proteome</keyword>
<dbReference type="AlphaFoldDB" id="A0A494Y5F3"/>
<dbReference type="PROSITE" id="PS50885">
    <property type="entry name" value="HAMP"/>
    <property type="match status" value="1"/>
</dbReference>
<dbReference type="EMBL" id="RBZM01000002">
    <property type="protein sequence ID" value="RKP57300.1"/>
    <property type="molecule type" value="Genomic_DNA"/>
</dbReference>
<comment type="caution">
    <text evidence="9">The sequence shown here is derived from an EMBL/GenBank/DDBJ whole genome shotgun (WGS) entry which is preliminary data.</text>
</comment>
<feature type="transmembrane region" description="Helical" evidence="7">
    <location>
        <begin position="324"/>
        <end position="346"/>
    </location>
</feature>
<dbReference type="InterPro" id="IPR036890">
    <property type="entry name" value="HATPase_C_sf"/>
</dbReference>
<feature type="transmembrane region" description="Helical" evidence="7">
    <location>
        <begin position="40"/>
        <end position="63"/>
    </location>
</feature>
<dbReference type="Pfam" id="PF06580">
    <property type="entry name" value="His_kinase"/>
    <property type="match status" value="1"/>
</dbReference>
<evidence type="ECO:0000256" key="1">
    <source>
        <dbReference type="ARBA" id="ARBA00004651"/>
    </source>
</evidence>
<keyword evidence="3" id="KW-0597">Phosphoprotein</keyword>
<sequence length="615" mass="70177">MPKFVSSFILIDIGNVYNDEGRCPMQLPGFYRNWPIHIKLMGWIIPLLVVTIGLTGAFSYYIASRQALSKASLTHQHFTRKIVDEFNYIAQDALDFSNFLFLSESVQDLLQEPTAPNVWRRTFSSLSTLMVTRNTIQSLIIYPMNKDNVATGEPFAIDQSGLTSAMPFERFKLTTLYTAALQGRGTEAWGYSHARDQLFIGDREDKIVLVKVIKNANDLSSQAILVMGIQEKRLRARLMDTLEDNTDIIVIDKGGTVMTGTEPEWIGRPYGAIPYPELHAPLERLPMNIGSDKRLISHDFSPFTGWHVFVVQPKRLLLKELDQISIITIAFVSLCLIAAIFLSWFGTTLITKPMRKLLKSMRLLQNGDFTQRVQFATRDEIGQLGHGYNVMVRRIEELINDVYDTKLKQKEAELKTLQEQINPHFLYNTLDMIYWSARKQQENELSEMVYALSRMFRLRLNNGQSMITLEQELELVRHYLHLQRYRFKDRFAYEIRASPEQLELLIPKLLIQPLVENAFLHGIEPLNEGGLIQVACDMDDSCLRIQVIDNGSGISARRLQLLNGDNQDAKPGFALKNIQERLLLAYGDEAALLIESTEGRGTLVTLRIPRTGAKS</sequence>
<dbReference type="InterPro" id="IPR050640">
    <property type="entry name" value="Bact_2-comp_sensor_kinase"/>
</dbReference>
<dbReference type="PANTHER" id="PTHR34220">
    <property type="entry name" value="SENSOR HISTIDINE KINASE YPDA"/>
    <property type="match status" value="1"/>
</dbReference>
<evidence type="ECO:0000313" key="9">
    <source>
        <dbReference type="EMBL" id="RKP57300.1"/>
    </source>
</evidence>
<dbReference type="InterPro" id="IPR010559">
    <property type="entry name" value="Sig_transdc_His_kin_internal"/>
</dbReference>
<keyword evidence="7" id="KW-0812">Transmembrane</keyword>
<evidence type="ECO:0000256" key="4">
    <source>
        <dbReference type="ARBA" id="ARBA00022679"/>
    </source>
</evidence>
<evidence type="ECO:0000256" key="6">
    <source>
        <dbReference type="ARBA" id="ARBA00023136"/>
    </source>
</evidence>
<dbReference type="Proteomes" id="UP000282076">
    <property type="component" value="Unassembled WGS sequence"/>
</dbReference>
<gene>
    <name evidence="9" type="ORF">D7Z26_04790</name>
</gene>
<protein>
    <submittedName>
        <fullName evidence="9">Sensor histidine kinase</fullName>
    </submittedName>
</protein>
<dbReference type="Gene3D" id="3.30.565.10">
    <property type="entry name" value="Histidine kinase-like ATPase, C-terminal domain"/>
    <property type="match status" value="1"/>
</dbReference>
<accession>A0A494Y5F3</accession>
<evidence type="ECO:0000256" key="2">
    <source>
        <dbReference type="ARBA" id="ARBA00022475"/>
    </source>
</evidence>
<evidence type="ECO:0000256" key="3">
    <source>
        <dbReference type="ARBA" id="ARBA00022553"/>
    </source>
</evidence>
<keyword evidence="7" id="KW-1133">Transmembrane helix</keyword>
<dbReference type="GO" id="GO:0000155">
    <property type="term" value="F:phosphorelay sensor kinase activity"/>
    <property type="evidence" value="ECO:0007669"/>
    <property type="project" value="InterPro"/>
</dbReference>
<dbReference type="InterPro" id="IPR003594">
    <property type="entry name" value="HATPase_dom"/>
</dbReference>
<proteinExistence type="predicted"/>
<dbReference type="Gene3D" id="6.10.340.10">
    <property type="match status" value="1"/>
</dbReference>
<dbReference type="InterPro" id="IPR003660">
    <property type="entry name" value="HAMP_dom"/>
</dbReference>
<reference evidence="9 10" key="1">
    <citation type="submission" date="2018-10" db="EMBL/GenBank/DDBJ databases">
        <title>Cohnella sp. M2MS4P-1, whole genome shotgun sequence.</title>
        <authorList>
            <person name="Tuo L."/>
        </authorList>
    </citation>
    <scope>NUCLEOTIDE SEQUENCE [LARGE SCALE GENOMIC DNA]</scope>
    <source>
        <strain evidence="9 10">M2MS4P-1</strain>
    </source>
</reference>
<evidence type="ECO:0000313" key="10">
    <source>
        <dbReference type="Proteomes" id="UP000282076"/>
    </source>
</evidence>
<keyword evidence="4" id="KW-0808">Transferase</keyword>
<feature type="domain" description="HAMP" evidence="8">
    <location>
        <begin position="348"/>
        <end position="400"/>
    </location>
</feature>
<dbReference type="Pfam" id="PF00672">
    <property type="entry name" value="HAMP"/>
    <property type="match status" value="1"/>
</dbReference>
<evidence type="ECO:0000256" key="7">
    <source>
        <dbReference type="SAM" id="Phobius"/>
    </source>
</evidence>
<organism evidence="9 10">
    <name type="scientific">Cohnella endophytica</name>
    <dbReference type="NCBI Taxonomy" id="2419778"/>
    <lineage>
        <taxon>Bacteria</taxon>
        <taxon>Bacillati</taxon>
        <taxon>Bacillota</taxon>
        <taxon>Bacilli</taxon>
        <taxon>Bacillales</taxon>
        <taxon>Paenibacillaceae</taxon>
        <taxon>Cohnella</taxon>
    </lineage>
</organism>
<dbReference type="CDD" id="cd06225">
    <property type="entry name" value="HAMP"/>
    <property type="match status" value="1"/>
</dbReference>
<dbReference type="Pfam" id="PF02518">
    <property type="entry name" value="HATPase_c"/>
    <property type="match status" value="1"/>
</dbReference>
<name>A0A494Y5F3_9BACL</name>
<evidence type="ECO:0000259" key="8">
    <source>
        <dbReference type="PROSITE" id="PS50885"/>
    </source>
</evidence>
<keyword evidence="5 9" id="KW-0418">Kinase</keyword>
<comment type="subcellular location">
    <subcellularLocation>
        <location evidence="1">Cell membrane</location>
        <topology evidence="1">Multi-pass membrane protein</topology>
    </subcellularLocation>
</comment>